<organism evidence="2 3">
    <name type="scientific">Athelia psychrophila</name>
    <dbReference type="NCBI Taxonomy" id="1759441"/>
    <lineage>
        <taxon>Eukaryota</taxon>
        <taxon>Fungi</taxon>
        <taxon>Dikarya</taxon>
        <taxon>Basidiomycota</taxon>
        <taxon>Agaricomycotina</taxon>
        <taxon>Agaricomycetes</taxon>
        <taxon>Agaricomycetidae</taxon>
        <taxon>Atheliales</taxon>
        <taxon>Atheliaceae</taxon>
        <taxon>Athelia</taxon>
    </lineage>
</organism>
<gene>
    <name evidence="2" type="ORF">FIBSPDRAFT_868478</name>
</gene>
<sequence>MTGCSKCQRTDSPLHFGQGATAHPKYANKFWAQYLDSVRESITQRPCGSVAVSTDYLGTAIWVHGQCSTCVANVRFGGAGPTEI</sequence>
<reference evidence="2 3" key="1">
    <citation type="journal article" date="2016" name="Mol. Biol. Evol.">
        <title>Comparative Genomics of Early-Diverging Mushroom-Forming Fungi Provides Insights into the Origins of Lignocellulose Decay Capabilities.</title>
        <authorList>
            <person name="Nagy L.G."/>
            <person name="Riley R."/>
            <person name="Tritt A."/>
            <person name="Adam C."/>
            <person name="Daum C."/>
            <person name="Floudas D."/>
            <person name="Sun H."/>
            <person name="Yadav J.S."/>
            <person name="Pangilinan J."/>
            <person name="Larsson K.H."/>
            <person name="Matsuura K."/>
            <person name="Barry K."/>
            <person name="Labutti K."/>
            <person name="Kuo R."/>
            <person name="Ohm R.A."/>
            <person name="Bhattacharya S.S."/>
            <person name="Shirouzu T."/>
            <person name="Yoshinaga Y."/>
            <person name="Martin F.M."/>
            <person name="Grigoriev I.V."/>
            <person name="Hibbett D.S."/>
        </authorList>
    </citation>
    <scope>NUCLEOTIDE SEQUENCE [LARGE SCALE GENOMIC DNA]</scope>
    <source>
        <strain evidence="2 3">CBS 109695</strain>
    </source>
</reference>
<dbReference type="OrthoDB" id="3357985at2759"/>
<feature type="region of interest" description="Disordered" evidence="1">
    <location>
        <begin position="1"/>
        <end position="20"/>
    </location>
</feature>
<accession>A0A166D2S0</accession>
<evidence type="ECO:0000313" key="3">
    <source>
        <dbReference type="Proteomes" id="UP000076532"/>
    </source>
</evidence>
<dbReference type="Proteomes" id="UP000076532">
    <property type="component" value="Unassembled WGS sequence"/>
</dbReference>
<protein>
    <submittedName>
        <fullName evidence="2">Uncharacterized protein</fullName>
    </submittedName>
</protein>
<evidence type="ECO:0000313" key="2">
    <source>
        <dbReference type="EMBL" id="KZP14251.1"/>
    </source>
</evidence>
<dbReference type="EMBL" id="KV417620">
    <property type="protein sequence ID" value="KZP14251.1"/>
    <property type="molecule type" value="Genomic_DNA"/>
</dbReference>
<name>A0A166D2S0_9AGAM</name>
<proteinExistence type="predicted"/>
<evidence type="ECO:0000256" key="1">
    <source>
        <dbReference type="SAM" id="MobiDB-lite"/>
    </source>
</evidence>
<keyword evidence="3" id="KW-1185">Reference proteome</keyword>
<dbReference type="AlphaFoldDB" id="A0A166D2S0"/>
<feature type="compositionally biased region" description="Polar residues" evidence="1">
    <location>
        <begin position="1"/>
        <end position="11"/>
    </location>
</feature>